<evidence type="ECO:0000259" key="2">
    <source>
        <dbReference type="Pfam" id="PF19803"/>
    </source>
</evidence>
<accession>A0ABY4L679</accession>
<feature type="transmembrane region" description="Helical" evidence="1">
    <location>
        <begin position="83"/>
        <end position="104"/>
    </location>
</feature>
<keyword evidence="1" id="KW-0472">Membrane</keyword>
<organism evidence="3 4">
    <name type="scientific">Thermobifida alba</name>
    <name type="common">Thermomonospora alba</name>
    <dbReference type="NCBI Taxonomy" id="53522"/>
    <lineage>
        <taxon>Bacteria</taxon>
        <taxon>Bacillati</taxon>
        <taxon>Actinomycetota</taxon>
        <taxon>Actinomycetes</taxon>
        <taxon>Streptosporangiales</taxon>
        <taxon>Nocardiopsidaceae</taxon>
        <taxon>Thermobifida</taxon>
    </lineage>
</organism>
<dbReference type="EMBL" id="CP051627">
    <property type="protein sequence ID" value="UPT21572.1"/>
    <property type="molecule type" value="Genomic_DNA"/>
</dbReference>
<keyword evidence="4" id="KW-1185">Reference proteome</keyword>
<reference evidence="3 4" key="1">
    <citation type="submission" date="2020-04" db="EMBL/GenBank/DDBJ databases">
        <title>Thermobifida alba genome sequencing and assembly.</title>
        <authorList>
            <person name="Luzics S."/>
            <person name="Horvath B."/>
            <person name="Nagy I."/>
            <person name="Toth A."/>
            <person name="Nagy I."/>
            <person name="Kukolya J."/>
        </authorList>
    </citation>
    <scope>NUCLEOTIDE SEQUENCE [LARGE SCALE GENOMIC DNA]</scope>
    <source>
        <strain evidence="3 4">DSM 43795</strain>
    </source>
</reference>
<protein>
    <recommendedName>
        <fullName evidence="2">DUF6286 domain-containing protein</fullName>
    </recommendedName>
</protein>
<dbReference type="Proteomes" id="UP000832041">
    <property type="component" value="Chromosome"/>
</dbReference>
<proteinExistence type="predicted"/>
<dbReference type="InterPro" id="IPR046253">
    <property type="entry name" value="DUF6286"/>
</dbReference>
<feature type="transmembrane region" description="Helical" evidence="1">
    <location>
        <begin position="33"/>
        <end position="58"/>
    </location>
</feature>
<keyword evidence="1" id="KW-0812">Transmembrane</keyword>
<evidence type="ECO:0000313" key="3">
    <source>
        <dbReference type="EMBL" id="UPT21572.1"/>
    </source>
</evidence>
<sequence length="201" mass="21045">MTTVEEALVRPEAGATGRADHAAVRTLRPYRSWAAVVVGGVLVGVTGLAAAEVISALAGSPVTVLPVDQAGEHASAARWSDPAVQVASAVLVLISLLLIALALLPGWGRGAEWHPHDPAFAAGVSRGALRRTLAAAAREVDGVHDARVTLTRQRVKVRADAEAHRAAEVSPAIQNAVERKIVELSLIREPKVRVQVRCAKA</sequence>
<gene>
    <name evidence="3" type="ORF">FOF52_11955</name>
</gene>
<feature type="domain" description="DUF6286" evidence="2">
    <location>
        <begin position="93"/>
        <end position="197"/>
    </location>
</feature>
<keyword evidence="1" id="KW-1133">Transmembrane helix</keyword>
<name>A0ABY4L679_THEAE</name>
<evidence type="ECO:0000313" key="4">
    <source>
        <dbReference type="Proteomes" id="UP000832041"/>
    </source>
</evidence>
<evidence type="ECO:0000256" key="1">
    <source>
        <dbReference type="SAM" id="Phobius"/>
    </source>
</evidence>
<dbReference type="RefSeq" id="WP_248590057.1">
    <property type="nucleotide sequence ID" value="NZ_BAABEB010000002.1"/>
</dbReference>
<dbReference type="Pfam" id="PF19803">
    <property type="entry name" value="DUF6286"/>
    <property type="match status" value="1"/>
</dbReference>